<sequence>MSDQVKLWGRKNSSNVQRVLWLLAELGVDYQRVDVGGPFGGLDTPAYRALNPYGRIPALQHGDVAVWESHSILRYLAATFGQPDFWPAAPAQRAAADSWLDWSLSTLQPAFVEVFGGFYRTPAAQRNEAAVAKAIERLNQIYQFVDQQLAERPYLVGQQLSLAEFGAGASLHRYLHLDFARPELPHVHAWYQRLLQRPGYAEHVALPFDELRG</sequence>
<dbReference type="SUPFAM" id="SSF47616">
    <property type="entry name" value="GST C-terminal domain-like"/>
    <property type="match status" value="1"/>
</dbReference>
<organism evidence="5 6">
    <name type="scientific">Amantichitinum ursilacus</name>
    <dbReference type="NCBI Taxonomy" id="857265"/>
    <lineage>
        <taxon>Bacteria</taxon>
        <taxon>Pseudomonadati</taxon>
        <taxon>Pseudomonadota</taxon>
        <taxon>Betaproteobacteria</taxon>
        <taxon>Neisseriales</taxon>
        <taxon>Chitinibacteraceae</taxon>
        <taxon>Amantichitinum</taxon>
    </lineage>
</organism>
<comment type="caution">
    <text evidence="5">The sequence shown here is derived from an EMBL/GenBank/DDBJ whole genome shotgun (WGS) entry which is preliminary data.</text>
</comment>
<dbReference type="SFLD" id="SFLDS00019">
    <property type="entry name" value="Glutathione_Transferase_(cytos"/>
    <property type="match status" value="1"/>
</dbReference>
<keyword evidence="6" id="KW-1185">Reference proteome</keyword>
<evidence type="ECO:0000259" key="4">
    <source>
        <dbReference type="PROSITE" id="PS50405"/>
    </source>
</evidence>
<proteinExistence type="inferred from homology"/>
<dbReference type="PATRIC" id="fig|857265.3.peg.4437"/>
<dbReference type="OrthoDB" id="81087at2"/>
<dbReference type="Gene3D" id="1.20.1050.10">
    <property type="match status" value="1"/>
</dbReference>
<dbReference type="Gene3D" id="3.40.30.10">
    <property type="entry name" value="Glutaredoxin"/>
    <property type="match status" value="1"/>
</dbReference>
<dbReference type="PANTHER" id="PTHR44051">
    <property type="entry name" value="GLUTATHIONE S-TRANSFERASE-RELATED"/>
    <property type="match status" value="1"/>
</dbReference>
<evidence type="ECO:0000259" key="3">
    <source>
        <dbReference type="PROSITE" id="PS50404"/>
    </source>
</evidence>
<feature type="domain" description="GST C-terminal" evidence="4">
    <location>
        <begin position="89"/>
        <end position="213"/>
    </location>
</feature>
<name>A0A0N0XFL6_9NEIS</name>
<dbReference type="SFLD" id="SFLDG01150">
    <property type="entry name" value="Main.1:_Beta-like"/>
    <property type="match status" value="1"/>
</dbReference>
<dbReference type="InterPro" id="IPR004046">
    <property type="entry name" value="GST_C"/>
</dbReference>
<dbReference type="InterPro" id="IPR036282">
    <property type="entry name" value="Glutathione-S-Trfase_C_sf"/>
</dbReference>
<dbReference type="PANTHER" id="PTHR44051:SF19">
    <property type="entry name" value="DISULFIDE-BOND OXIDOREDUCTASE YFCG"/>
    <property type="match status" value="1"/>
</dbReference>
<keyword evidence="2 5" id="KW-0808">Transferase</keyword>
<comment type="similarity">
    <text evidence="1">Belongs to the GST superfamily.</text>
</comment>
<dbReference type="Pfam" id="PF00043">
    <property type="entry name" value="GST_C"/>
    <property type="match status" value="1"/>
</dbReference>
<evidence type="ECO:0000313" key="5">
    <source>
        <dbReference type="EMBL" id="KPC49170.1"/>
    </source>
</evidence>
<dbReference type="SUPFAM" id="SSF52833">
    <property type="entry name" value="Thioredoxin-like"/>
    <property type="match status" value="1"/>
</dbReference>
<dbReference type="CDD" id="cd03047">
    <property type="entry name" value="GST_N_2"/>
    <property type="match status" value="1"/>
</dbReference>
<dbReference type="AlphaFoldDB" id="A0A0N0XFL6"/>
<dbReference type="Proteomes" id="UP000037939">
    <property type="component" value="Unassembled WGS sequence"/>
</dbReference>
<reference evidence="5 6" key="1">
    <citation type="submission" date="2015-07" db="EMBL/GenBank/DDBJ databases">
        <title>Draft genome sequence of the Amantichitinum ursilacus IGB-41, a new chitin-degrading bacterium.</title>
        <authorList>
            <person name="Kirstahler P."/>
            <person name="Guenther M."/>
            <person name="Grumaz C."/>
            <person name="Rupp S."/>
            <person name="Zibek S."/>
            <person name="Sohn K."/>
        </authorList>
    </citation>
    <scope>NUCLEOTIDE SEQUENCE [LARGE SCALE GENOMIC DNA]</scope>
    <source>
        <strain evidence="5 6">IGB-41</strain>
    </source>
</reference>
<dbReference type="EC" id="2.5.1.18" evidence="5"/>
<evidence type="ECO:0000256" key="1">
    <source>
        <dbReference type="ARBA" id="ARBA00007409"/>
    </source>
</evidence>
<dbReference type="STRING" id="857265.WG78_21660"/>
<dbReference type="FunFam" id="3.40.30.10:FF:000039">
    <property type="entry name" value="Glutathione S-transferase domain"/>
    <property type="match status" value="1"/>
</dbReference>
<dbReference type="InterPro" id="IPR004045">
    <property type="entry name" value="Glutathione_S-Trfase_N"/>
</dbReference>
<accession>A0A0N0XFL6</accession>
<protein>
    <submittedName>
        <fullName evidence="5">Glutathione S-transferase GstB</fullName>
        <ecNumber evidence="5">2.5.1.18</ecNumber>
    </submittedName>
</protein>
<dbReference type="Pfam" id="PF13409">
    <property type="entry name" value="GST_N_2"/>
    <property type="match status" value="1"/>
</dbReference>
<evidence type="ECO:0000313" key="6">
    <source>
        <dbReference type="Proteomes" id="UP000037939"/>
    </source>
</evidence>
<dbReference type="SFLD" id="SFLDG00358">
    <property type="entry name" value="Main_(cytGST)"/>
    <property type="match status" value="1"/>
</dbReference>
<dbReference type="PROSITE" id="PS50405">
    <property type="entry name" value="GST_CTER"/>
    <property type="match status" value="1"/>
</dbReference>
<evidence type="ECO:0000256" key="2">
    <source>
        <dbReference type="ARBA" id="ARBA00022679"/>
    </source>
</evidence>
<dbReference type="PROSITE" id="PS50404">
    <property type="entry name" value="GST_NTER"/>
    <property type="match status" value="1"/>
</dbReference>
<dbReference type="GO" id="GO:0004364">
    <property type="term" value="F:glutathione transferase activity"/>
    <property type="evidence" value="ECO:0007669"/>
    <property type="project" value="UniProtKB-EC"/>
</dbReference>
<dbReference type="RefSeq" id="WP_053939897.1">
    <property type="nucleotide sequence ID" value="NZ_LAQT01000038.1"/>
</dbReference>
<dbReference type="InterPro" id="IPR040079">
    <property type="entry name" value="Glutathione_S-Trfase"/>
</dbReference>
<dbReference type="InterPro" id="IPR010987">
    <property type="entry name" value="Glutathione-S-Trfase_C-like"/>
</dbReference>
<dbReference type="EMBL" id="LAQT01000038">
    <property type="protein sequence ID" value="KPC49170.1"/>
    <property type="molecule type" value="Genomic_DNA"/>
</dbReference>
<dbReference type="InterPro" id="IPR036249">
    <property type="entry name" value="Thioredoxin-like_sf"/>
</dbReference>
<gene>
    <name evidence="5" type="primary">gstB</name>
    <name evidence="5" type="ORF">WG78_21660</name>
</gene>
<feature type="domain" description="GST N-terminal" evidence="3">
    <location>
        <begin position="3"/>
        <end position="84"/>
    </location>
</feature>